<dbReference type="Proteomes" id="UP000001542">
    <property type="component" value="Unassembled WGS sequence"/>
</dbReference>
<protein>
    <recommendedName>
        <fullName evidence="1">Microbial-type PARG catalytic domain-containing protein</fullName>
    </recommendedName>
</protein>
<dbReference type="VEuPathDB" id="TrichDB:TVAGG3_0555060"/>
<dbReference type="AlphaFoldDB" id="A2G2A2"/>
<dbReference type="KEGG" id="tva:4746377"/>
<dbReference type="OrthoDB" id="9985428at2759"/>
<keyword evidence="3" id="KW-1185">Reference proteome</keyword>
<dbReference type="InParanoid" id="A2G2A2"/>
<reference evidence="2" key="2">
    <citation type="journal article" date="2007" name="Science">
        <title>Draft genome sequence of the sexually transmitted pathogen Trichomonas vaginalis.</title>
        <authorList>
            <person name="Carlton J.M."/>
            <person name="Hirt R.P."/>
            <person name="Silva J.C."/>
            <person name="Delcher A.L."/>
            <person name="Schatz M."/>
            <person name="Zhao Q."/>
            <person name="Wortman J.R."/>
            <person name="Bidwell S.L."/>
            <person name="Alsmark U.C.M."/>
            <person name="Besteiro S."/>
            <person name="Sicheritz-Ponten T."/>
            <person name="Noel C.J."/>
            <person name="Dacks J.B."/>
            <person name="Foster P.G."/>
            <person name="Simillion C."/>
            <person name="Van de Peer Y."/>
            <person name="Miranda-Saavedra D."/>
            <person name="Barton G.J."/>
            <person name="Westrop G.D."/>
            <person name="Mueller S."/>
            <person name="Dessi D."/>
            <person name="Fiori P.L."/>
            <person name="Ren Q."/>
            <person name="Paulsen I."/>
            <person name="Zhang H."/>
            <person name="Bastida-Corcuera F.D."/>
            <person name="Simoes-Barbosa A."/>
            <person name="Brown M.T."/>
            <person name="Hayes R.D."/>
            <person name="Mukherjee M."/>
            <person name="Okumura C.Y."/>
            <person name="Schneider R."/>
            <person name="Smith A.J."/>
            <person name="Vanacova S."/>
            <person name="Villalvazo M."/>
            <person name="Haas B.J."/>
            <person name="Pertea M."/>
            <person name="Feldblyum T.V."/>
            <person name="Utterback T.R."/>
            <person name="Shu C.L."/>
            <person name="Osoegawa K."/>
            <person name="de Jong P.J."/>
            <person name="Hrdy I."/>
            <person name="Horvathova L."/>
            <person name="Zubacova Z."/>
            <person name="Dolezal P."/>
            <person name="Malik S.B."/>
            <person name="Logsdon J.M. Jr."/>
            <person name="Henze K."/>
            <person name="Gupta A."/>
            <person name="Wang C.C."/>
            <person name="Dunne R.L."/>
            <person name="Upcroft J.A."/>
            <person name="Upcroft P."/>
            <person name="White O."/>
            <person name="Salzberg S.L."/>
            <person name="Tang P."/>
            <person name="Chiu C.-H."/>
            <person name="Lee Y.-S."/>
            <person name="Embley T.M."/>
            <person name="Coombs G.H."/>
            <person name="Mottram J.C."/>
            <person name="Tachezy J."/>
            <person name="Fraser-Liggett C.M."/>
            <person name="Johnson P.J."/>
        </authorList>
    </citation>
    <scope>NUCLEOTIDE SEQUENCE [LARGE SCALE GENOMIC DNA]</scope>
    <source>
        <strain evidence="2">G3</strain>
    </source>
</reference>
<dbReference type="InterPro" id="IPR043472">
    <property type="entry name" value="Macro_dom-like"/>
</dbReference>
<evidence type="ECO:0000259" key="1">
    <source>
        <dbReference type="Pfam" id="PF10021"/>
    </source>
</evidence>
<dbReference type="eggNOG" id="ENOG502S5V1">
    <property type="taxonomic scope" value="Eukaryota"/>
</dbReference>
<dbReference type="PANTHER" id="PTHR35596">
    <property type="entry name" value="DUF2263 DOMAIN-CONTAINING PROTEIN"/>
    <property type="match status" value="1"/>
</dbReference>
<dbReference type="Pfam" id="PF10021">
    <property type="entry name" value="PARG_cat_microb"/>
    <property type="match status" value="1"/>
</dbReference>
<sequence>MNIEKIPASALKCENVEAQSCLRACVNGFYTNYKGERVNIEDQINYCLANTKSYPPNYDFKEISHDGNCKGIIEIRRESTLDALYRLREIEGKESVCGLNFANPSSPGGGFMRSARAQEETLCRSSALYYSLIQKLDFYEYNIRAGDLFSSSYCIFSPECPTWKIGNYKVLDKPFNVSYITSAAVIAVYAKEGQKEEIDKANDEKIYSILRCAIENGVKNLVLGAYGCGAFQNNPKTISLMFKKYLIDENMKSHFDYISFSIIGFPDTNLNIFSETFGIPVTQNN</sequence>
<dbReference type="PANTHER" id="PTHR35596:SF1">
    <property type="entry name" value="MICROBIAL-TYPE PARG CATALYTIC DOMAIN-CONTAINING PROTEIN"/>
    <property type="match status" value="1"/>
</dbReference>
<name>A2G2A2_TRIV3</name>
<dbReference type="NCBIfam" id="TIGR02452">
    <property type="entry name" value="TIGR02452 family protein"/>
    <property type="match status" value="1"/>
</dbReference>
<dbReference type="PIRSF" id="PIRSF014899">
    <property type="entry name" value="UCP014899"/>
    <property type="match status" value="1"/>
</dbReference>
<reference evidence="2" key="1">
    <citation type="submission" date="2006-10" db="EMBL/GenBank/DDBJ databases">
        <authorList>
            <person name="Amadeo P."/>
            <person name="Zhao Q."/>
            <person name="Wortman J."/>
            <person name="Fraser-Liggett C."/>
            <person name="Carlton J."/>
        </authorList>
    </citation>
    <scope>NUCLEOTIDE SEQUENCE</scope>
    <source>
        <strain evidence="2">G3</strain>
    </source>
</reference>
<gene>
    <name evidence="2" type="ORF">TVAG_435520</name>
</gene>
<dbReference type="InterPro" id="IPR012664">
    <property type="entry name" value="CHP02452"/>
</dbReference>
<organism evidence="2 3">
    <name type="scientific">Trichomonas vaginalis (strain ATCC PRA-98 / G3)</name>
    <dbReference type="NCBI Taxonomy" id="412133"/>
    <lineage>
        <taxon>Eukaryota</taxon>
        <taxon>Metamonada</taxon>
        <taxon>Parabasalia</taxon>
        <taxon>Trichomonadida</taxon>
        <taxon>Trichomonadidae</taxon>
        <taxon>Trichomonas</taxon>
    </lineage>
</organism>
<proteinExistence type="predicted"/>
<dbReference type="Gene3D" id="3.40.220.10">
    <property type="entry name" value="Leucine Aminopeptidase, subunit E, domain 1"/>
    <property type="match status" value="1"/>
</dbReference>
<dbReference type="RefSeq" id="XP_001301641.1">
    <property type="nucleotide sequence ID" value="XM_001301640.1"/>
</dbReference>
<evidence type="ECO:0000313" key="2">
    <source>
        <dbReference type="EMBL" id="EAX88711.1"/>
    </source>
</evidence>
<dbReference type="VEuPathDB" id="TrichDB:TVAG_435520"/>
<evidence type="ECO:0000313" key="3">
    <source>
        <dbReference type="Proteomes" id="UP000001542"/>
    </source>
</evidence>
<accession>A2G2A2</accession>
<feature type="domain" description="Microbial-type PARG catalytic" evidence="1">
    <location>
        <begin position="18"/>
        <end position="164"/>
    </location>
</feature>
<dbReference type="OMA" id="AHRDPFY"/>
<dbReference type="InterPro" id="IPR019261">
    <property type="entry name" value="PARG_cat_microbial"/>
</dbReference>
<dbReference type="EMBL" id="DS114276">
    <property type="protein sequence ID" value="EAX88711.1"/>
    <property type="molecule type" value="Genomic_DNA"/>
</dbReference>
<dbReference type="STRING" id="5722.A2G2A2"/>
<dbReference type="SMR" id="A2G2A2"/>